<proteinExistence type="predicted"/>
<sequence length="116" mass="13289">MMRLVCNNDTHQSDRKRQVLANAFTPSTILERSCRDHPTLKTSCDGPVSQLGQKEVESLEGDYKRKALTRRHLNGQVYKSLIFDDVFRVVANDFVDIHRISWINHVVSCHGPVGFH</sequence>
<dbReference type="EMBL" id="JAVFWL010000006">
    <property type="protein sequence ID" value="KAK6759672.1"/>
    <property type="molecule type" value="Genomic_DNA"/>
</dbReference>
<comment type="caution">
    <text evidence="1">The sequence shown here is derived from an EMBL/GenBank/DDBJ whole genome shotgun (WGS) entry which is preliminary data.</text>
</comment>
<keyword evidence="2" id="KW-1185">Reference proteome</keyword>
<evidence type="ECO:0000313" key="2">
    <source>
        <dbReference type="Proteomes" id="UP001303046"/>
    </source>
</evidence>
<reference evidence="1 2" key="1">
    <citation type="submission" date="2023-08" db="EMBL/GenBank/DDBJ databases">
        <title>A Necator americanus chromosomal reference genome.</title>
        <authorList>
            <person name="Ilik V."/>
            <person name="Petrzelkova K.J."/>
            <person name="Pardy F."/>
            <person name="Fuh T."/>
            <person name="Niatou-Singa F.S."/>
            <person name="Gouil Q."/>
            <person name="Baker L."/>
            <person name="Ritchie M.E."/>
            <person name="Jex A.R."/>
            <person name="Gazzola D."/>
            <person name="Li H."/>
            <person name="Toshio Fujiwara R."/>
            <person name="Zhan B."/>
            <person name="Aroian R.V."/>
            <person name="Pafco B."/>
            <person name="Schwarz E.M."/>
        </authorList>
    </citation>
    <scope>NUCLEOTIDE SEQUENCE [LARGE SCALE GENOMIC DNA]</scope>
    <source>
        <strain evidence="1 2">Aroian</strain>
        <tissue evidence="1">Whole animal</tissue>
    </source>
</reference>
<name>A0ABR1EAG6_NECAM</name>
<evidence type="ECO:0000313" key="1">
    <source>
        <dbReference type="EMBL" id="KAK6759672.1"/>
    </source>
</evidence>
<protein>
    <submittedName>
        <fullName evidence="1">Uncharacterized protein</fullName>
    </submittedName>
</protein>
<dbReference type="Proteomes" id="UP001303046">
    <property type="component" value="Unassembled WGS sequence"/>
</dbReference>
<accession>A0ABR1EAG6</accession>
<gene>
    <name evidence="1" type="primary">Necator_chrX.g21484</name>
    <name evidence="1" type="ORF">RB195_021323</name>
</gene>
<organism evidence="1 2">
    <name type="scientific">Necator americanus</name>
    <name type="common">Human hookworm</name>
    <dbReference type="NCBI Taxonomy" id="51031"/>
    <lineage>
        <taxon>Eukaryota</taxon>
        <taxon>Metazoa</taxon>
        <taxon>Ecdysozoa</taxon>
        <taxon>Nematoda</taxon>
        <taxon>Chromadorea</taxon>
        <taxon>Rhabditida</taxon>
        <taxon>Rhabditina</taxon>
        <taxon>Rhabditomorpha</taxon>
        <taxon>Strongyloidea</taxon>
        <taxon>Ancylostomatidae</taxon>
        <taxon>Bunostominae</taxon>
        <taxon>Necator</taxon>
    </lineage>
</organism>